<feature type="region of interest" description="Disordered" evidence="4">
    <location>
        <begin position="491"/>
        <end position="530"/>
    </location>
</feature>
<dbReference type="InterPro" id="IPR002104">
    <property type="entry name" value="Integrase_catalytic"/>
</dbReference>
<comment type="similarity">
    <text evidence="1">Belongs to the 'phage' integrase family.</text>
</comment>
<gene>
    <name evidence="6" type="ORF">PX52LOC_05645</name>
</gene>
<dbReference type="KEGG" id="lrs:PX52LOC_05645"/>
<reference evidence="7" key="1">
    <citation type="submission" date="2019-08" db="EMBL/GenBank/DDBJ databases">
        <title>Limnoglobus roseus gen. nov., sp. nov., a novel freshwater planctomycete with a giant genome from the family Gemmataceae.</title>
        <authorList>
            <person name="Kulichevskaya I.S."/>
            <person name="Naumoff D.G."/>
            <person name="Miroshnikov K."/>
            <person name="Ivanova A."/>
            <person name="Philippov D.A."/>
            <person name="Hakobyan A."/>
            <person name="Rijpstra I.C."/>
            <person name="Sinninghe Damste J.S."/>
            <person name="Liesack W."/>
            <person name="Dedysh S.N."/>
        </authorList>
    </citation>
    <scope>NUCLEOTIDE SEQUENCE [LARGE SCALE GENOMIC DNA]</scope>
    <source>
        <strain evidence="7">PX52</strain>
    </source>
</reference>
<keyword evidence="3" id="KW-0233">DNA recombination</keyword>
<evidence type="ECO:0000259" key="5">
    <source>
        <dbReference type="PROSITE" id="PS51898"/>
    </source>
</evidence>
<dbReference type="PROSITE" id="PS51898">
    <property type="entry name" value="TYR_RECOMBINASE"/>
    <property type="match status" value="1"/>
</dbReference>
<dbReference type="PANTHER" id="PTHR30349:SF41">
    <property type="entry name" value="INTEGRASE_RECOMBINASE PROTEIN MJ0367-RELATED"/>
    <property type="match status" value="1"/>
</dbReference>
<dbReference type="PANTHER" id="PTHR30349">
    <property type="entry name" value="PHAGE INTEGRASE-RELATED"/>
    <property type="match status" value="1"/>
</dbReference>
<evidence type="ECO:0000256" key="2">
    <source>
        <dbReference type="ARBA" id="ARBA00023125"/>
    </source>
</evidence>
<evidence type="ECO:0000256" key="1">
    <source>
        <dbReference type="ARBA" id="ARBA00008857"/>
    </source>
</evidence>
<dbReference type="Gene3D" id="1.10.443.10">
    <property type="entry name" value="Intergrase catalytic core"/>
    <property type="match status" value="1"/>
</dbReference>
<keyword evidence="7" id="KW-1185">Reference proteome</keyword>
<feature type="domain" description="Tyr recombinase" evidence="5">
    <location>
        <begin position="273"/>
        <end position="464"/>
    </location>
</feature>
<dbReference type="InterPro" id="IPR013762">
    <property type="entry name" value="Integrase-like_cat_sf"/>
</dbReference>
<evidence type="ECO:0000256" key="4">
    <source>
        <dbReference type="SAM" id="MobiDB-lite"/>
    </source>
</evidence>
<organism evidence="6 7">
    <name type="scientific">Limnoglobus roseus</name>
    <dbReference type="NCBI Taxonomy" id="2598579"/>
    <lineage>
        <taxon>Bacteria</taxon>
        <taxon>Pseudomonadati</taxon>
        <taxon>Planctomycetota</taxon>
        <taxon>Planctomycetia</taxon>
        <taxon>Gemmatales</taxon>
        <taxon>Gemmataceae</taxon>
        <taxon>Limnoglobus</taxon>
    </lineage>
</organism>
<dbReference type="EMBL" id="CP042425">
    <property type="protein sequence ID" value="QEL18612.1"/>
    <property type="molecule type" value="Genomic_DNA"/>
</dbReference>
<dbReference type="SUPFAM" id="SSF56349">
    <property type="entry name" value="DNA breaking-rejoining enzymes"/>
    <property type="match status" value="1"/>
</dbReference>
<dbReference type="Pfam" id="PF00589">
    <property type="entry name" value="Phage_integrase"/>
    <property type="match status" value="1"/>
</dbReference>
<dbReference type="GO" id="GO:0015074">
    <property type="term" value="P:DNA integration"/>
    <property type="evidence" value="ECO:0007669"/>
    <property type="project" value="InterPro"/>
</dbReference>
<keyword evidence="2" id="KW-0238">DNA-binding</keyword>
<sequence>MKMYKPTFTKKLPPNAEVVTRDGKPHVKMRDGGRTVYYPLTECGTKFLKELDTWYAKVKQPNGKRKPVPLSPNKQAAEMMLGQILRDIEMRKAGAVDPHRDHGRTPLADHLAAWGLRLTDDGATPKHVAQTTDRAAKVFTACRFVFPTDIDPEPVQRYLAGRRRERGRDLPAGQSWFKPKELAAALGIKPTALAPTILRHGLAAEGAGKSRRYPRATAEALLAVRNKGASVRTVNTYVASLKAFGNYMVSAKRMAANPFDVLTIGNVELDPRHHRRALSPAELARLVAAAETSTQTVRGLIGPHRATLYIFAASTGFRVSELAILSPMMFRLDATPPTVTPPARGAKNRKLIHQPLPLDVAGRMRGVIAGKGSRQAIWPGDWSNDAAEMLRVDLATAGIPYAVDSPNGPLFADFHAIRHTFIRRLDEAGATLKEAMQLARHSDPKLTMAVYGRASLEELGSVANRLAPIPHVPPHVPTGAETCGRVTTHEETCPPGTGEQGIGRKAGKQGDEGQCGDMRADDECTPGEARTHNLPLRRRQNAGSASCFSATAYGLCRRESPFAHIAGIGLVLLVDTWFR</sequence>
<proteinExistence type="inferred from homology"/>
<dbReference type="GO" id="GO:0006310">
    <property type="term" value="P:DNA recombination"/>
    <property type="evidence" value="ECO:0007669"/>
    <property type="project" value="UniProtKB-KW"/>
</dbReference>
<evidence type="ECO:0000313" key="6">
    <source>
        <dbReference type="EMBL" id="QEL18612.1"/>
    </source>
</evidence>
<dbReference type="Proteomes" id="UP000324974">
    <property type="component" value="Chromosome"/>
</dbReference>
<dbReference type="InterPro" id="IPR011010">
    <property type="entry name" value="DNA_brk_join_enz"/>
</dbReference>
<evidence type="ECO:0000313" key="7">
    <source>
        <dbReference type="Proteomes" id="UP000324974"/>
    </source>
</evidence>
<dbReference type="AlphaFoldDB" id="A0A5C1ALJ4"/>
<evidence type="ECO:0000256" key="3">
    <source>
        <dbReference type="ARBA" id="ARBA00023172"/>
    </source>
</evidence>
<dbReference type="InterPro" id="IPR050090">
    <property type="entry name" value="Tyrosine_recombinase_XerCD"/>
</dbReference>
<name>A0A5C1ALJ4_9BACT</name>
<accession>A0A5C1ALJ4</accession>
<dbReference type="OrthoDB" id="292546at2"/>
<protein>
    <submittedName>
        <fullName evidence="6">Site-specific integrase</fullName>
    </submittedName>
</protein>
<dbReference type="GO" id="GO:0003677">
    <property type="term" value="F:DNA binding"/>
    <property type="evidence" value="ECO:0007669"/>
    <property type="project" value="UniProtKB-KW"/>
</dbReference>